<dbReference type="STRING" id="218821.SAMN05421837_107599"/>
<dbReference type="Pfam" id="PF03780">
    <property type="entry name" value="Asp23"/>
    <property type="match status" value="1"/>
</dbReference>
<organism evidence="3 4">
    <name type="scientific">Amycolatopsis pretoriensis</name>
    <dbReference type="NCBI Taxonomy" id="218821"/>
    <lineage>
        <taxon>Bacteria</taxon>
        <taxon>Bacillati</taxon>
        <taxon>Actinomycetota</taxon>
        <taxon>Actinomycetes</taxon>
        <taxon>Pseudonocardiales</taxon>
        <taxon>Pseudonocardiaceae</taxon>
        <taxon>Amycolatopsis</taxon>
    </lineage>
</organism>
<sequence>MAEQSDPERDPRWDAVRRAAARRVPTPPGLVERVLRAVARGRRTAVEVPGDDGDLRVAETVVTRLATAIAGERAPAGVRVSAVAVEDDAVQVLVSVRFGVAADEAAEALRREVTAELARQLGTEATVNVHVVDVHRD</sequence>
<dbReference type="Proteomes" id="UP000198878">
    <property type="component" value="Unassembled WGS sequence"/>
</dbReference>
<dbReference type="RefSeq" id="WP_086674144.1">
    <property type="nucleotide sequence ID" value="NZ_FNUJ01000007.1"/>
</dbReference>
<evidence type="ECO:0000313" key="3">
    <source>
        <dbReference type="EMBL" id="SEF34846.1"/>
    </source>
</evidence>
<feature type="compositionally biased region" description="Basic and acidic residues" evidence="2">
    <location>
        <begin position="1"/>
        <end position="17"/>
    </location>
</feature>
<name>A0A1H5R8Y6_9PSEU</name>
<dbReference type="OrthoDB" id="3628932at2"/>
<accession>A0A1H5R8Y6</accession>
<dbReference type="AlphaFoldDB" id="A0A1H5R8Y6"/>
<dbReference type="InterPro" id="IPR005531">
    <property type="entry name" value="Asp23"/>
</dbReference>
<feature type="region of interest" description="Disordered" evidence="2">
    <location>
        <begin position="1"/>
        <end position="21"/>
    </location>
</feature>
<reference evidence="4" key="1">
    <citation type="submission" date="2016-10" db="EMBL/GenBank/DDBJ databases">
        <authorList>
            <person name="Varghese N."/>
            <person name="Submissions S."/>
        </authorList>
    </citation>
    <scope>NUCLEOTIDE SEQUENCE [LARGE SCALE GENOMIC DNA]</scope>
    <source>
        <strain evidence="4">DSM 44654</strain>
    </source>
</reference>
<evidence type="ECO:0000313" key="4">
    <source>
        <dbReference type="Proteomes" id="UP000198878"/>
    </source>
</evidence>
<evidence type="ECO:0000256" key="1">
    <source>
        <dbReference type="ARBA" id="ARBA00005721"/>
    </source>
</evidence>
<evidence type="ECO:0000256" key="2">
    <source>
        <dbReference type="SAM" id="MobiDB-lite"/>
    </source>
</evidence>
<proteinExistence type="inferred from homology"/>
<dbReference type="EMBL" id="FNUJ01000007">
    <property type="protein sequence ID" value="SEF34846.1"/>
    <property type="molecule type" value="Genomic_DNA"/>
</dbReference>
<gene>
    <name evidence="3" type="ORF">SAMN05421837_107599</name>
</gene>
<keyword evidence="4" id="KW-1185">Reference proteome</keyword>
<comment type="similarity">
    <text evidence="1">Belongs to the asp23 family.</text>
</comment>
<protein>
    <submittedName>
        <fullName evidence="3">Asp23 family, cell envelope-related function</fullName>
    </submittedName>
</protein>